<dbReference type="EMBL" id="CP004885">
    <property type="protein sequence ID" value="AGX88201.1"/>
    <property type="molecule type" value="Genomic_DNA"/>
</dbReference>
<dbReference type="AlphaFoldDB" id="U5N9F5"/>
<gene>
    <name evidence="3" type="ORF">Cenrod_2131</name>
</gene>
<dbReference type="PANTHER" id="PTHR43155">
    <property type="entry name" value="CYCLIC DI-GMP PHOSPHODIESTERASE PA4108-RELATED"/>
    <property type="match status" value="1"/>
</dbReference>
<proteinExistence type="predicted"/>
<dbReference type="PATRIC" id="fig|946483.4.peg.2146"/>
<protein>
    <submittedName>
        <fullName evidence="3">HD-GYP domain protein</fullName>
    </submittedName>
</protein>
<dbReference type="HOGENOM" id="CLU_000445_92_13_4"/>
<accession>U5N9F5</accession>
<evidence type="ECO:0000259" key="1">
    <source>
        <dbReference type="PROSITE" id="PS51831"/>
    </source>
</evidence>
<dbReference type="SUPFAM" id="SSF109604">
    <property type="entry name" value="HD-domain/PDEase-like"/>
    <property type="match status" value="1"/>
</dbReference>
<dbReference type="Gene3D" id="1.10.3210.10">
    <property type="entry name" value="Hypothetical protein af1432"/>
    <property type="match status" value="1"/>
</dbReference>
<dbReference type="GO" id="GO:0008081">
    <property type="term" value="F:phosphoric diester hydrolase activity"/>
    <property type="evidence" value="ECO:0007669"/>
    <property type="project" value="UniProtKB-ARBA"/>
</dbReference>
<name>U5N9F5_9BURK</name>
<feature type="domain" description="HD" evidence="1">
    <location>
        <begin position="293"/>
        <end position="415"/>
    </location>
</feature>
<dbReference type="InterPro" id="IPR006674">
    <property type="entry name" value="HD_domain"/>
</dbReference>
<feature type="domain" description="HD-GYP" evidence="2">
    <location>
        <begin position="271"/>
        <end position="466"/>
    </location>
</feature>
<dbReference type="eggNOG" id="COG2203">
    <property type="taxonomic scope" value="Bacteria"/>
</dbReference>
<organism evidence="3 4">
    <name type="scientific">Candidatus Symbiobacter mobilis CR</name>
    <dbReference type="NCBI Taxonomy" id="946483"/>
    <lineage>
        <taxon>Bacteria</taxon>
        <taxon>Pseudomonadati</taxon>
        <taxon>Pseudomonadota</taxon>
        <taxon>Betaproteobacteria</taxon>
        <taxon>Burkholderiales</taxon>
        <taxon>Comamonadaceae</taxon>
    </lineage>
</organism>
<dbReference type="InterPro" id="IPR003607">
    <property type="entry name" value="HD/PDEase_dom"/>
</dbReference>
<sequence>MRKQAVIPLIARLAEELGVGIRVEDAQGALLLATGPQAQAAPCVVQAVQRFPVRVRDEAVAWVVGVPRVATIAAFLEKLLEPESDKRDLVEETLSRYKEVTLLYDVVDRVTACLDTREVARIVIEEARRVIPLSSMAVLLCAPEPIPNPIPSLAPSLAPTPAHLLRCIGQFGPAMVDMSTGTVVGILREVWRTGRAQIVNDIHSNLRWIEGVEAVASLMCAPLKAKDRIAGVVLIGHATPIAYTSEDLKLFTTLATLAGGAIENASLYEQLHHAFDSTVYTLAETIEKRDPYTGNHTKRVVEYSLAIGKTLGLSAGDMRRLQMGAALHDVGKIGVRDSVLLKNAPLTAEEFEQIKRHPIYGEEIVANLPHLQPAMAGVVQHHERYNGTGYPRGLRGTDIDITARIIAVADAFDAMTSNRPYRDGLSLDAAFEELRKYSGAQFDPAVVDAFFASDVMDAFFTANARRKILTPSRAAASDSASSGGVVPPTVIQPLF</sequence>
<dbReference type="PROSITE" id="PS51831">
    <property type="entry name" value="HD"/>
    <property type="match status" value="1"/>
</dbReference>
<dbReference type="PROSITE" id="PS51832">
    <property type="entry name" value="HD_GYP"/>
    <property type="match status" value="1"/>
</dbReference>
<dbReference type="Proteomes" id="UP000017184">
    <property type="component" value="Chromosome"/>
</dbReference>
<dbReference type="STRING" id="946483.Cenrod_2131"/>
<dbReference type="CDD" id="cd00077">
    <property type="entry name" value="HDc"/>
    <property type="match status" value="1"/>
</dbReference>
<evidence type="ECO:0000313" key="4">
    <source>
        <dbReference type="Proteomes" id="UP000017184"/>
    </source>
</evidence>
<reference evidence="3 4" key="1">
    <citation type="journal article" date="2013" name="Genome Biol.">
        <title>Genomic analysis reveals key aspects of prokaryotic symbiosis in the phototrophic consortium "Chlorochromatium aggregatum".</title>
        <authorList>
            <person name="Liu Z."/>
            <person name="Muller J."/>
            <person name="Li T."/>
            <person name="Alvey R.M."/>
            <person name="Vogl K."/>
            <person name="Frigaard N.U."/>
            <person name="Rockwell N.C."/>
            <person name="Boyd E.S."/>
            <person name="Tomsho L.P."/>
            <person name="Schuster S.C."/>
            <person name="Henke P."/>
            <person name="Rohde M."/>
            <person name="Overmann J."/>
            <person name="Bryant D.A."/>
        </authorList>
    </citation>
    <scope>NUCLEOTIDE SEQUENCE [LARGE SCALE GENOMIC DNA]</scope>
    <source>
        <strain evidence="3">CR</strain>
    </source>
</reference>
<dbReference type="PANTHER" id="PTHR43155:SF2">
    <property type="entry name" value="CYCLIC DI-GMP PHOSPHODIESTERASE PA4108"/>
    <property type="match status" value="1"/>
</dbReference>
<dbReference type="SUPFAM" id="SSF55781">
    <property type="entry name" value="GAF domain-like"/>
    <property type="match status" value="1"/>
</dbReference>
<dbReference type="InterPro" id="IPR029016">
    <property type="entry name" value="GAF-like_dom_sf"/>
</dbReference>
<dbReference type="KEGG" id="cbx:Cenrod_2131"/>
<dbReference type="InterPro" id="IPR003018">
    <property type="entry name" value="GAF"/>
</dbReference>
<dbReference type="eggNOG" id="COG2206">
    <property type="taxonomic scope" value="Bacteria"/>
</dbReference>
<dbReference type="SMART" id="SM00065">
    <property type="entry name" value="GAF"/>
    <property type="match status" value="1"/>
</dbReference>
<dbReference type="Gene3D" id="3.30.450.40">
    <property type="match status" value="1"/>
</dbReference>
<dbReference type="InterPro" id="IPR037522">
    <property type="entry name" value="HD_GYP_dom"/>
</dbReference>
<evidence type="ECO:0000259" key="2">
    <source>
        <dbReference type="PROSITE" id="PS51832"/>
    </source>
</evidence>
<evidence type="ECO:0000313" key="3">
    <source>
        <dbReference type="EMBL" id="AGX88201.1"/>
    </source>
</evidence>
<dbReference type="SMART" id="SM00471">
    <property type="entry name" value="HDc"/>
    <property type="match status" value="1"/>
</dbReference>
<keyword evidence="4" id="KW-1185">Reference proteome</keyword>
<dbReference type="Pfam" id="PF13487">
    <property type="entry name" value="HD_5"/>
    <property type="match status" value="1"/>
</dbReference>
<dbReference type="Pfam" id="PF13185">
    <property type="entry name" value="GAF_2"/>
    <property type="match status" value="1"/>
</dbReference>